<dbReference type="PANTHER" id="PTHR46010">
    <property type="entry name" value="PROTEIN IWS1 HOMOLOG"/>
    <property type="match status" value="1"/>
</dbReference>
<evidence type="ECO:0000256" key="4">
    <source>
        <dbReference type="SAM" id="MobiDB-lite"/>
    </source>
</evidence>
<evidence type="ECO:0000313" key="7">
    <source>
        <dbReference type="Proteomes" id="UP000789342"/>
    </source>
</evidence>
<reference evidence="6" key="1">
    <citation type="submission" date="2021-06" db="EMBL/GenBank/DDBJ databases">
        <authorList>
            <person name="Kallberg Y."/>
            <person name="Tangrot J."/>
            <person name="Rosling A."/>
        </authorList>
    </citation>
    <scope>NUCLEOTIDE SEQUENCE</scope>
    <source>
        <strain evidence="6">CL551</strain>
    </source>
</reference>
<dbReference type="AlphaFoldDB" id="A0A9N9CHW4"/>
<comment type="similarity">
    <text evidence="2">Belongs to the IWS1 family.</text>
</comment>
<dbReference type="GO" id="GO:0016973">
    <property type="term" value="P:poly(A)+ mRNA export from nucleus"/>
    <property type="evidence" value="ECO:0007669"/>
    <property type="project" value="TreeGrafter"/>
</dbReference>
<dbReference type="SUPFAM" id="SSF47676">
    <property type="entry name" value="Conserved domain common to transcription factors TFIIS, elongin A, CRSP70"/>
    <property type="match status" value="1"/>
</dbReference>
<evidence type="ECO:0000259" key="5">
    <source>
        <dbReference type="PROSITE" id="PS51319"/>
    </source>
</evidence>
<organism evidence="6 7">
    <name type="scientific">Acaulospora morrowiae</name>
    <dbReference type="NCBI Taxonomy" id="94023"/>
    <lineage>
        <taxon>Eukaryota</taxon>
        <taxon>Fungi</taxon>
        <taxon>Fungi incertae sedis</taxon>
        <taxon>Mucoromycota</taxon>
        <taxon>Glomeromycotina</taxon>
        <taxon>Glomeromycetes</taxon>
        <taxon>Diversisporales</taxon>
        <taxon>Acaulosporaceae</taxon>
        <taxon>Acaulospora</taxon>
    </lineage>
</organism>
<dbReference type="InterPro" id="IPR035441">
    <property type="entry name" value="TFIIS/LEDGF_dom_sf"/>
</dbReference>
<feature type="region of interest" description="Disordered" evidence="4">
    <location>
        <begin position="1"/>
        <end position="123"/>
    </location>
</feature>
<dbReference type="Gene3D" id="1.20.930.10">
    <property type="entry name" value="Conserved domain common to transcription factors TFIIS, elongin A, CRSP70"/>
    <property type="match status" value="1"/>
</dbReference>
<comment type="caution">
    <text evidence="6">The sequence shown here is derived from an EMBL/GenBank/DDBJ whole genome shotgun (WGS) entry which is preliminary data.</text>
</comment>
<feature type="domain" description="TFIIS N-terminal" evidence="5">
    <location>
        <begin position="226"/>
        <end position="303"/>
    </location>
</feature>
<keyword evidence="3" id="KW-0539">Nucleus</keyword>
<name>A0A9N9CHW4_9GLOM</name>
<comment type="subcellular location">
    <subcellularLocation>
        <location evidence="3">Nucleus</location>
    </subcellularLocation>
</comment>
<gene>
    <name evidence="6" type="ORF">AMORRO_LOCUS7769</name>
</gene>
<dbReference type="EMBL" id="CAJVPV010006134">
    <property type="protein sequence ID" value="CAG8600637.1"/>
    <property type="molecule type" value="Genomic_DNA"/>
</dbReference>
<dbReference type="PANTHER" id="PTHR46010:SF1">
    <property type="entry name" value="PROTEIN IWS1 HOMOLOG"/>
    <property type="match status" value="1"/>
</dbReference>
<keyword evidence="7" id="KW-1185">Reference proteome</keyword>
<dbReference type="Proteomes" id="UP000789342">
    <property type="component" value="Unassembled WGS sequence"/>
</dbReference>
<evidence type="ECO:0000256" key="1">
    <source>
        <dbReference type="ARBA" id="ARBA00037349"/>
    </source>
</evidence>
<evidence type="ECO:0000313" key="6">
    <source>
        <dbReference type="EMBL" id="CAG8600637.1"/>
    </source>
</evidence>
<accession>A0A9N9CHW4</accession>
<dbReference type="InterPro" id="IPR051037">
    <property type="entry name" value="RNAPII_TF_IWS1"/>
</dbReference>
<protein>
    <submittedName>
        <fullName evidence="6">4549_t:CDS:1</fullName>
    </submittedName>
</protein>
<sequence length="394" mass="45932">MTRNVKEKDYEEIFGDGAEELSDAVEDYSDFDDFGSDREKSTPVTKSKKKHSSQRDVRGGSPVSPPRQSFTPDDRSTPEGDRDEDEIFTPQPIKRIKRKITEKKKYKKRKGSKEGDGDIDEDDIIAPTEEMAPLMESRQIIERDFLEMMPKKKKSRVKSQDIDIDKYYDQAAEHLYKQMVHYADQDNHNCQTKNPSTYKLDNLDYVASELTKPFMTEALMDSGILDAIRYWLEPLPDRSLPNITIIEQMFKVLNKLPITTEHLLSSKVGRIVFFYQDSPRSDERIKRLASELVRKWTRKIYNISTNYKDKNFKRVEFHPETMAEAHATAASNNIISEDRSQQTASSSIRARIPQAASFDYDVIPEVRIIQNRKRADDPYKHIKQTMARMRRQQK</sequence>
<dbReference type="OrthoDB" id="21124at2759"/>
<feature type="compositionally biased region" description="Basic and acidic residues" evidence="4">
    <location>
        <begin position="1"/>
        <end position="11"/>
    </location>
</feature>
<dbReference type="GO" id="GO:0005634">
    <property type="term" value="C:nucleus"/>
    <property type="evidence" value="ECO:0007669"/>
    <property type="project" value="UniProtKB-SubCell"/>
</dbReference>
<evidence type="ECO:0000256" key="2">
    <source>
        <dbReference type="ARBA" id="ARBA00037992"/>
    </source>
</evidence>
<dbReference type="InterPro" id="IPR017923">
    <property type="entry name" value="TFIIS_N"/>
</dbReference>
<feature type="compositionally biased region" description="Basic residues" evidence="4">
    <location>
        <begin position="94"/>
        <end position="111"/>
    </location>
</feature>
<feature type="compositionally biased region" description="Acidic residues" evidence="4">
    <location>
        <begin position="12"/>
        <end position="34"/>
    </location>
</feature>
<evidence type="ECO:0000256" key="3">
    <source>
        <dbReference type="PROSITE-ProRule" id="PRU00649"/>
    </source>
</evidence>
<comment type="function">
    <text evidence="1">Transcription factor involved in RNA polymerase II transcription regulation. May function in both SPT15/TBP post-recruitment and recruitment steps of transcription.</text>
</comment>
<dbReference type="PROSITE" id="PS51319">
    <property type="entry name" value="TFIIS_N"/>
    <property type="match status" value="1"/>
</dbReference>
<dbReference type="Pfam" id="PF08711">
    <property type="entry name" value="Med26"/>
    <property type="match status" value="1"/>
</dbReference>
<proteinExistence type="inferred from homology"/>